<proteinExistence type="predicted"/>
<feature type="domain" description="Glycosyltransferase subfamily 4-like N-terminal" evidence="2">
    <location>
        <begin position="22"/>
        <end position="160"/>
    </location>
</feature>
<sequence length="364" mass="40904">MSLCLIASDPQDELELKQFFLISQELKKKNYPFFILTSPGSKLSAQARLQGIRVLNHRLDGSSGWLSSWKLRRLFKKNEIQVVHFFDRAAAGSAWKAAQKAAVKVRLASWKPDWSLKEALGFLGQVDSVVCPNDETKRLLLKHDLGPGKLEIIPPGLDFSQFQNAKKDFLRQELNLQPDHFLVGLLCPLEDLKTLKSHLEAVRILDQEAPRLKVIILGVGALNLERLRQEQAMEFENLYFYLGFNEQLAEVISALDLFVFGSYSLPEEYILKSMVWKVPVIGVMAAGMTGLIIQRETGFLVPPGDPAALAQAILKLYLDRSLAQSLSTRAYELVASKHSGEAMAQKMVNHYEFLALQKGVKLGR</sequence>
<dbReference type="AlphaFoldDB" id="A0A3E2BQR5"/>
<evidence type="ECO:0000259" key="2">
    <source>
        <dbReference type="Pfam" id="PF13439"/>
    </source>
</evidence>
<dbReference type="Pfam" id="PF13439">
    <property type="entry name" value="Glyco_transf_4"/>
    <property type="match status" value="1"/>
</dbReference>
<accession>A0A3E2BQR5</accession>
<protein>
    <submittedName>
        <fullName evidence="3">Glycosyltransferase</fullName>
    </submittedName>
</protein>
<feature type="domain" description="Glycosyl transferase family 1" evidence="1">
    <location>
        <begin position="167"/>
        <end position="332"/>
    </location>
</feature>
<dbReference type="InterPro" id="IPR001296">
    <property type="entry name" value="Glyco_trans_1"/>
</dbReference>
<dbReference type="Proteomes" id="UP000257323">
    <property type="component" value="Unassembled WGS sequence"/>
</dbReference>
<dbReference type="InterPro" id="IPR028098">
    <property type="entry name" value="Glyco_trans_4-like_N"/>
</dbReference>
<dbReference type="Pfam" id="PF00534">
    <property type="entry name" value="Glycos_transf_1"/>
    <property type="match status" value="1"/>
</dbReference>
<dbReference type="GO" id="GO:0016757">
    <property type="term" value="F:glycosyltransferase activity"/>
    <property type="evidence" value="ECO:0007669"/>
    <property type="project" value="InterPro"/>
</dbReference>
<comment type="caution">
    <text evidence="3">The sequence shown here is derived from an EMBL/GenBank/DDBJ whole genome shotgun (WGS) entry which is preliminary data.</text>
</comment>
<keyword evidence="3" id="KW-0808">Transferase</keyword>
<evidence type="ECO:0000313" key="3">
    <source>
        <dbReference type="EMBL" id="RFT17068.1"/>
    </source>
</evidence>
<evidence type="ECO:0000259" key="1">
    <source>
        <dbReference type="Pfam" id="PF00534"/>
    </source>
</evidence>
<gene>
    <name evidence="3" type="ORF">OP8BY_1010</name>
</gene>
<dbReference type="EMBL" id="QUAH01000001">
    <property type="protein sequence ID" value="RFT17068.1"/>
    <property type="molecule type" value="Genomic_DNA"/>
</dbReference>
<dbReference type="PANTHER" id="PTHR12526:SF637">
    <property type="entry name" value="GLYCOSYLTRANSFERASE EPSF-RELATED"/>
    <property type="match status" value="1"/>
</dbReference>
<dbReference type="Gene3D" id="3.40.50.2000">
    <property type="entry name" value="Glycogen Phosphorylase B"/>
    <property type="match status" value="2"/>
</dbReference>
<dbReference type="CDD" id="cd03801">
    <property type="entry name" value="GT4_PimA-like"/>
    <property type="match status" value="1"/>
</dbReference>
<organism evidence="3 4">
    <name type="scientific">Candidatus Saccharicenans subterraneus</name>
    <dbReference type="NCBI Taxonomy" id="2508984"/>
    <lineage>
        <taxon>Bacteria</taxon>
        <taxon>Candidatus Aminicenantota</taxon>
        <taxon>Candidatus Aminicenantia</taxon>
        <taxon>Candidatus Aminicenantales</taxon>
        <taxon>Candidatus Saccharicenantaceae</taxon>
        <taxon>Candidatus Saccharicenans</taxon>
    </lineage>
</organism>
<dbReference type="PANTHER" id="PTHR12526">
    <property type="entry name" value="GLYCOSYLTRANSFERASE"/>
    <property type="match status" value="1"/>
</dbReference>
<reference evidence="3 4" key="1">
    <citation type="submission" date="2018-08" db="EMBL/GenBank/DDBJ databases">
        <title>Genome analysis of the thermophilic bacterium of the candidate phylum Aminicenantes from deep subsurface aquifer revealed its physiology and ecological role.</title>
        <authorList>
            <person name="Kadnikov V.V."/>
            <person name="Mardanov A.V."/>
            <person name="Beletsky A.V."/>
            <person name="Karnachuk O.V."/>
            <person name="Ravin N.V."/>
        </authorList>
    </citation>
    <scope>NUCLEOTIDE SEQUENCE [LARGE SCALE GENOMIC DNA]</scope>
    <source>
        <strain evidence="3">BY38</strain>
    </source>
</reference>
<name>A0A3E2BQR5_9BACT</name>
<dbReference type="SUPFAM" id="SSF53756">
    <property type="entry name" value="UDP-Glycosyltransferase/glycogen phosphorylase"/>
    <property type="match status" value="1"/>
</dbReference>
<evidence type="ECO:0000313" key="4">
    <source>
        <dbReference type="Proteomes" id="UP000257323"/>
    </source>
</evidence>